<dbReference type="InterPro" id="IPR054612">
    <property type="entry name" value="Phage_capsid-like_C"/>
</dbReference>
<dbReference type="EMBL" id="JAPXGP010000008">
    <property type="protein sequence ID" value="MCZ6162433.1"/>
    <property type="molecule type" value="Genomic_DNA"/>
</dbReference>
<dbReference type="Gene3D" id="3.30.2400.10">
    <property type="entry name" value="Major capsid protein gp5"/>
    <property type="match status" value="1"/>
</dbReference>
<sequence>MIISFIALSKDNIHKRFDFFGEPFYLSVDTSGVKFNTKTLYKDHEVSFDNAIGEIIDFKFENKNIKVKVKFNDEVKESKDAYYKYKNNLSKSVSVGFGELKIKELEKINEIPHYEIYEGEIVELSAVWQGANKNAVIVKYNKGETMDKEFLKEKNDEAAKKEQSAEFSAEKERVSDISELAKVLGKEKEGLEAIESGKSYKEFSKDMAKQNANKKYETINFQTSNKKSGDFSLARILKNAVDPNVGLKAETDFSWKNGGFNLPNDYISKFADAKTTAQTAVGLIDTDLKTNALIEQLRQESELLYRASFIPSQGGNISIPRDNTNLKAEFVAEGESKDADSLVFDYVNLTPNTLTAPVIITRTMLNMSSIDLEAYAFRLIKDAIRKKLEEEILYGQGVVKGLFNTAEIPVITGYLQNPSLADTLKFSTYLDDVGLDTKNSVFFFRGSDLNTLKSTPKGESKEIYLLDGNDLQGYTALKNNLLKQGECVFGNFEDILIGTFGSLEVRALPQRGVNILLEGLYDVDMKLAKEKSFVISKGA</sequence>
<reference evidence="3" key="1">
    <citation type="submission" date="2022-12" db="EMBL/GenBank/DDBJ databases">
        <title>Species Delineation and Comparative Genomics within the Campylobacter ureolyticus Complex.</title>
        <authorList>
            <person name="Maki J."/>
            <person name="Howard M."/>
            <person name="Connelly S."/>
            <person name="Hardy D.J."/>
            <person name="Cameron A."/>
        </authorList>
    </citation>
    <scope>NUCLEOTIDE SEQUENCE</scope>
    <source>
        <strain evidence="3">URMC_786</strain>
    </source>
</reference>
<dbReference type="SUPFAM" id="SSF56563">
    <property type="entry name" value="Major capsid protein gp5"/>
    <property type="match status" value="1"/>
</dbReference>
<comment type="subcellular location">
    <subcellularLocation>
        <location evidence="1">Virion</location>
    </subcellularLocation>
</comment>
<evidence type="ECO:0000313" key="3">
    <source>
        <dbReference type="EMBL" id="MCZ6162433.1"/>
    </source>
</evidence>
<organism evidence="3 4">
    <name type="scientific">Campylobacter ureolyticus</name>
    <dbReference type="NCBI Taxonomy" id="827"/>
    <lineage>
        <taxon>Bacteria</taxon>
        <taxon>Pseudomonadati</taxon>
        <taxon>Campylobacterota</taxon>
        <taxon>Epsilonproteobacteria</taxon>
        <taxon>Campylobacterales</taxon>
        <taxon>Campylobacteraceae</taxon>
        <taxon>Campylobacter</taxon>
    </lineage>
</organism>
<evidence type="ECO:0000256" key="1">
    <source>
        <dbReference type="ARBA" id="ARBA00004328"/>
    </source>
</evidence>
<feature type="domain" description="Phage capsid-like C-terminal" evidence="2">
    <location>
        <begin position="285"/>
        <end position="535"/>
    </location>
</feature>
<name>A0A9Q4KTE9_9BACT</name>
<dbReference type="Pfam" id="PF05065">
    <property type="entry name" value="Phage_capsid"/>
    <property type="match status" value="1"/>
</dbReference>
<gene>
    <name evidence="3" type="ORF">O6B92_08845</name>
</gene>
<evidence type="ECO:0000313" key="4">
    <source>
        <dbReference type="Proteomes" id="UP001075461"/>
    </source>
</evidence>
<protein>
    <submittedName>
        <fullName evidence="3">Phage major capsid protein</fullName>
    </submittedName>
</protein>
<proteinExistence type="predicted"/>
<accession>A0A9Q4KTE9</accession>
<dbReference type="InterPro" id="IPR024455">
    <property type="entry name" value="Phage_capsid"/>
</dbReference>
<dbReference type="RefSeq" id="WP_269480665.1">
    <property type="nucleotide sequence ID" value="NZ_JAPXGH010000011.1"/>
</dbReference>
<evidence type="ECO:0000259" key="2">
    <source>
        <dbReference type="Pfam" id="PF05065"/>
    </source>
</evidence>
<comment type="caution">
    <text evidence="3">The sequence shown here is derived from an EMBL/GenBank/DDBJ whole genome shotgun (WGS) entry which is preliminary data.</text>
</comment>
<dbReference type="Proteomes" id="UP001075461">
    <property type="component" value="Unassembled WGS sequence"/>
</dbReference>
<dbReference type="NCBIfam" id="TIGR01554">
    <property type="entry name" value="major_cap_HK97"/>
    <property type="match status" value="1"/>
</dbReference>
<dbReference type="AlphaFoldDB" id="A0A9Q4KTE9"/>